<dbReference type="Proteomes" id="UP001140076">
    <property type="component" value="Unassembled WGS sequence"/>
</dbReference>
<dbReference type="InterPro" id="IPR014710">
    <property type="entry name" value="RmlC-like_jellyroll"/>
</dbReference>
<proteinExistence type="inferred from homology"/>
<dbReference type="InterPro" id="IPR007045">
    <property type="entry name" value="KduI"/>
</dbReference>
<evidence type="ECO:0000256" key="5">
    <source>
        <dbReference type="ARBA" id="ARBA00023235"/>
    </source>
</evidence>
<dbReference type="AlphaFoldDB" id="A0A9X3SDK0"/>
<dbReference type="GO" id="GO:0008270">
    <property type="term" value="F:zinc ion binding"/>
    <property type="evidence" value="ECO:0007669"/>
    <property type="project" value="UniProtKB-UniRule"/>
</dbReference>
<sequence length="276" mass="30588">MDVRFATNPDDARHYGTDELRRRYLVQGMFTPGELRLTYSHQDRVVLGGAVPLAEPLRLGSYDPLRTAYFAERRELAVFCTGGRGAVTADGEVYELGPRDLVYLGMGTREIALSSADPADPARLYLFSTPAHQAHPAAVVREADVEGVALGSPDKANVRTLRKYVDGTTVRSCQLMMGYTALAPGSVWNTMPAHTHVRRTECYLYFDLGAEDRVLHLMGRPEESRHLVVADREAVISPSWSMHSGAGTANYSFVWAMAGENYDFADMDHVAMDELR</sequence>
<dbReference type="InterPro" id="IPR011051">
    <property type="entry name" value="RmlC_Cupin_sf"/>
</dbReference>
<evidence type="ECO:0000256" key="1">
    <source>
        <dbReference type="ARBA" id="ARBA00000552"/>
    </source>
</evidence>
<comment type="similarity">
    <text evidence="2 6">Belongs to the KduI family.</text>
</comment>
<comment type="catalytic activity">
    <reaction evidence="1 6">
        <text>5-dehydro-4-deoxy-D-glucuronate = 3-deoxy-D-glycero-2,5-hexodiulosonate</text>
        <dbReference type="Rhea" id="RHEA:23896"/>
        <dbReference type="ChEBI" id="CHEBI:17117"/>
        <dbReference type="ChEBI" id="CHEBI:29071"/>
        <dbReference type="EC" id="5.3.1.17"/>
    </reaction>
</comment>
<dbReference type="PANTHER" id="PTHR38461:SF1">
    <property type="entry name" value="4-DEOXY-L-THREO-5-HEXOSULOSE-URONATE KETOL-ISOMERASE"/>
    <property type="match status" value="1"/>
</dbReference>
<evidence type="ECO:0000256" key="6">
    <source>
        <dbReference type="HAMAP-Rule" id="MF_00687"/>
    </source>
</evidence>
<keyword evidence="5 6" id="KW-0413">Isomerase</keyword>
<feature type="binding site" evidence="6">
    <location>
        <position position="196"/>
    </location>
    <ligand>
        <name>Zn(2+)</name>
        <dbReference type="ChEBI" id="CHEBI:29105"/>
    </ligand>
</feature>
<evidence type="ECO:0000313" key="7">
    <source>
        <dbReference type="EMBL" id="MDA0563922.1"/>
    </source>
</evidence>
<dbReference type="GO" id="GO:0008697">
    <property type="term" value="F:4-deoxy-L-threo-5-hexosulose-uronate ketol-isomerase activity"/>
    <property type="evidence" value="ECO:0007669"/>
    <property type="project" value="UniProtKB-UniRule"/>
</dbReference>
<feature type="binding site" evidence="6">
    <location>
        <position position="201"/>
    </location>
    <ligand>
        <name>Zn(2+)</name>
        <dbReference type="ChEBI" id="CHEBI:29105"/>
    </ligand>
</feature>
<dbReference type="CDD" id="cd20294">
    <property type="entry name" value="cupin_KduI_N"/>
    <property type="match status" value="1"/>
</dbReference>
<feature type="binding site" evidence="6">
    <location>
        <position position="243"/>
    </location>
    <ligand>
        <name>Zn(2+)</name>
        <dbReference type="ChEBI" id="CHEBI:29105"/>
    </ligand>
</feature>
<dbReference type="NCBIfam" id="NF002091">
    <property type="entry name" value="PRK00924.1"/>
    <property type="match status" value="1"/>
</dbReference>
<dbReference type="EC" id="5.3.1.17" evidence="6"/>
<gene>
    <name evidence="6 7" type="primary">kduI</name>
    <name evidence="7" type="ORF">LG943_06210</name>
</gene>
<dbReference type="GO" id="GO:0045490">
    <property type="term" value="P:pectin catabolic process"/>
    <property type="evidence" value="ECO:0007669"/>
    <property type="project" value="UniProtKB-UniRule"/>
</dbReference>
<comment type="caution">
    <text evidence="7">The sequence shown here is derived from an EMBL/GenBank/DDBJ whole genome shotgun (WGS) entry which is preliminary data.</text>
</comment>
<accession>A0A9X3SDK0</accession>
<evidence type="ECO:0000256" key="2">
    <source>
        <dbReference type="ARBA" id="ARBA00008086"/>
    </source>
</evidence>
<dbReference type="InterPro" id="IPR027449">
    <property type="entry name" value="KduI_N"/>
</dbReference>
<evidence type="ECO:0000256" key="3">
    <source>
        <dbReference type="ARBA" id="ARBA00022723"/>
    </source>
</evidence>
<keyword evidence="3 6" id="KW-0479">Metal-binding</keyword>
<dbReference type="RefSeq" id="WP_270071206.1">
    <property type="nucleotide sequence ID" value="NZ_JAJAQC010000007.1"/>
</dbReference>
<dbReference type="SUPFAM" id="SSF51182">
    <property type="entry name" value="RmlC-like cupins"/>
    <property type="match status" value="1"/>
</dbReference>
<protein>
    <recommendedName>
        <fullName evidence="6">4-deoxy-L-threo-5-hexosulose-uronate ketol-isomerase</fullName>
        <ecNumber evidence="6">5.3.1.17</ecNumber>
    </recommendedName>
    <alternativeName>
        <fullName evidence="6">5-keto-4-deoxyuronate isomerase</fullName>
    </alternativeName>
    <alternativeName>
        <fullName evidence="6">DKI isomerase</fullName>
    </alternativeName>
</protein>
<dbReference type="PANTHER" id="PTHR38461">
    <property type="entry name" value="4-DEOXY-L-THREO-5-HEXOSULOSE-URONATE KETOL-ISOMERASE"/>
    <property type="match status" value="1"/>
</dbReference>
<keyword evidence="4 6" id="KW-0862">Zinc</keyword>
<dbReference type="CDD" id="cd20491">
    <property type="entry name" value="cupin_KduI_C"/>
    <property type="match status" value="1"/>
</dbReference>
<dbReference type="GO" id="GO:0019698">
    <property type="term" value="P:D-galacturonate catabolic process"/>
    <property type="evidence" value="ECO:0007669"/>
    <property type="project" value="TreeGrafter"/>
</dbReference>
<dbReference type="EMBL" id="JAJAQC010000007">
    <property type="protein sequence ID" value="MDA0563922.1"/>
    <property type="molecule type" value="Genomic_DNA"/>
</dbReference>
<dbReference type="InterPro" id="IPR021120">
    <property type="entry name" value="KduI/IolB_isomerase"/>
</dbReference>
<dbReference type="GO" id="GO:0042840">
    <property type="term" value="P:D-glucuronate catabolic process"/>
    <property type="evidence" value="ECO:0007669"/>
    <property type="project" value="TreeGrafter"/>
</dbReference>
<comment type="pathway">
    <text evidence="6">Glycan metabolism; pectin degradation; 2-dehydro-3-deoxy-D-gluconate from pectin: step 4/5.</text>
</comment>
<feature type="binding site" evidence="6">
    <location>
        <position position="194"/>
    </location>
    <ligand>
        <name>Zn(2+)</name>
        <dbReference type="ChEBI" id="CHEBI:29105"/>
    </ligand>
</feature>
<dbReference type="HAMAP" id="MF_00687">
    <property type="entry name" value="KduI"/>
    <property type="match status" value="1"/>
</dbReference>
<dbReference type="Gene3D" id="2.60.120.520">
    <property type="entry name" value="pectin degrading enzyme 5-keto 4- deoxyuronate isomerase, domain 1"/>
    <property type="match status" value="1"/>
</dbReference>
<keyword evidence="8" id="KW-1185">Reference proteome</keyword>
<comment type="function">
    <text evidence="6">Catalyzes the isomerization of 5-dehydro-4-deoxy-D-glucuronate to 3-deoxy-D-glycero-2,5-hexodiulosonate.</text>
</comment>
<comment type="cofactor">
    <cofactor evidence="6">
        <name>Zn(2+)</name>
        <dbReference type="ChEBI" id="CHEBI:29105"/>
    </cofactor>
    <text evidence="6">Binds 1 zinc ion per subunit.</text>
</comment>
<dbReference type="Gene3D" id="2.60.120.10">
    <property type="entry name" value="Jelly Rolls"/>
    <property type="match status" value="1"/>
</dbReference>
<evidence type="ECO:0000313" key="8">
    <source>
        <dbReference type="Proteomes" id="UP001140076"/>
    </source>
</evidence>
<organism evidence="7 8">
    <name type="scientific">Streptomonospora mangrovi</name>
    <dbReference type="NCBI Taxonomy" id="2883123"/>
    <lineage>
        <taxon>Bacteria</taxon>
        <taxon>Bacillati</taxon>
        <taxon>Actinomycetota</taxon>
        <taxon>Actinomycetes</taxon>
        <taxon>Streptosporangiales</taxon>
        <taxon>Nocardiopsidaceae</taxon>
        <taxon>Streptomonospora</taxon>
    </lineage>
</organism>
<name>A0A9X3SDK0_9ACTN</name>
<dbReference type="Pfam" id="PF04962">
    <property type="entry name" value="KduI"/>
    <property type="match status" value="1"/>
</dbReference>
<reference evidence="7" key="1">
    <citation type="submission" date="2021-10" db="EMBL/GenBank/DDBJ databases">
        <title>Streptomonospora sp. nov., isolated from mangrove soil.</title>
        <authorList>
            <person name="Chen X."/>
            <person name="Ge X."/>
            <person name="Liu W."/>
        </authorList>
    </citation>
    <scope>NUCLEOTIDE SEQUENCE</scope>
    <source>
        <strain evidence="7">S1-112</strain>
    </source>
</reference>
<evidence type="ECO:0000256" key="4">
    <source>
        <dbReference type="ARBA" id="ARBA00022833"/>
    </source>
</evidence>
<dbReference type="PIRSF" id="PIRSF006625">
    <property type="entry name" value="KduI"/>
    <property type="match status" value="1"/>
</dbReference>